<accession>E2B6B4</accession>
<dbReference type="AlphaFoldDB" id="E2B6B4"/>
<name>E2B6B4_HARSA</name>
<proteinExistence type="predicted"/>
<evidence type="ECO:0000313" key="2">
    <source>
        <dbReference type="Proteomes" id="UP000008237"/>
    </source>
</evidence>
<sequence>MGAVDGLPEVASPTVKRRILFEDCANDEYVENKNDTAVKSHHHKANEYVIVDSNKLEDGSKFEDGSKLENANTKKASLINICKILTDKKKPDKRIKRRLTWPELKSCSQCVSVEKDYSILQSKLEDINEKKLKDRKCCEHESLIPYLSSEIDDLKKALTTLKEQFGTKDPVIEHKIMKSSLEEYRNLILESVVDNKNILMTHYKAVLECEKKEIIKEKDAIIHKHEMKNIELSKELEMNKKELDYVKTQLE</sequence>
<organism evidence="2">
    <name type="scientific">Harpegnathos saltator</name>
    <name type="common">Jerdon's jumping ant</name>
    <dbReference type="NCBI Taxonomy" id="610380"/>
    <lineage>
        <taxon>Eukaryota</taxon>
        <taxon>Metazoa</taxon>
        <taxon>Ecdysozoa</taxon>
        <taxon>Arthropoda</taxon>
        <taxon>Hexapoda</taxon>
        <taxon>Insecta</taxon>
        <taxon>Pterygota</taxon>
        <taxon>Neoptera</taxon>
        <taxon>Endopterygota</taxon>
        <taxon>Hymenoptera</taxon>
        <taxon>Apocrita</taxon>
        <taxon>Aculeata</taxon>
        <taxon>Formicoidea</taxon>
        <taxon>Formicidae</taxon>
        <taxon>Ponerinae</taxon>
        <taxon>Ponerini</taxon>
        <taxon>Harpegnathos</taxon>
    </lineage>
</organism>
<dbReference type="OrthoDB" id="7635003at2759"/>
<keyword evidence="2" id="KW-1185">Reference proteome</keyword>
<gene>
    <name evidence="1" type="ORF">EAI_13052</name>
</gene>
<reference evidence="1 2" key="1">
    <citation type="journal article" date="2010" name="Science">
        <title>Genomic comparison of the ants Camponotus floridanus and Harpegnathos saltator.</title>
        <authorList>
            <person name="Bonasio R."/>
            <person name="Zhang G."/>
            <person name="Ye C."/>
            <person name="Mutti N.S."/>
            <person name="Fang X."/>
            <person name="Qin N."/>
            <person name="Donahue G."/>
            <person name="Yang P."/>
            <person name="Li Q."/>
            <person name="Li C."/>
            <person name="Zhang P."/>
            <person name="Huang Z."/>
            <person name="Berger S.L."/>
            <person name="Reinberg D."/>
            <person name="Wang J."/>
            <person name="Liebig J."/>
        </authorList>
    </citation>
    <scope>NUCLEOTIDE SEQUENCE [LARGE SCALE GENOMIC DNA]</scope>
    <source>
        <strain evidence="1 2">R22 G/1</strain>
    </source>
</reference>
<evidence type="ECO:0000313" key="1">
    <source>
        <dbReference type="EMBL" id="EFN88807.1"/>
    </source>
</evidence>
<protein>
    <submittedName>
        <fullName evidence="1">Uncharacterized protein</fullName>
    </submittedName>
</protein>
<dbReference type="EMBL" id="GL445930">
    <property type="protein sequence ID" value="EFN88807.1"/>
    <property type="molecule type" value="Genomic_DNA"/>
</dbReference>
<dbReference type="InParanoid" id="E2B6B4"/>
<dbReference type="Proteomes" id="UP000008237">
    <property type="component" value="Unassembled WGS sequence"/>
</dbReference>